<sequence>MKLIKIVDPSKKPLVFVRGLIIIVLFAFPLGFISRPVSYFLNITTSQYEMYAFAFLMGFLGVYMGMCIQKDEGQQHLSSVEVNS</sequence>
<evidence type="ECO:0000313" key="2">
    <source>
        <dbReference type="EMBL" id="DBA52257.1"/>
    </source>
</evidence>
<proteinExistence type="predicted"/>
<reference evidence="2" key="2">
    <citation type="submission" date="2024-03" db="EMBL/GenBank/DDBJ databases">
        <authorList>
            <person name="Ni Y."/>
            <person name="Xu T."/>
            <person name="Yan S."/>
            <person name="Chen L."/>
            <person name="Wang Y."/>
        </authorList>
    </citation>
    <scope>NUCLEOTIDE SEQUENCE</scope>
    <source>
        <strain evidence="2">NYM1</strain>
    </source>
</reference>
<accession>A0AAT9J7M0</accession>
<keyword evidence="1" id="KW-0812">Transmembrane</keyword>
<evidence type="ECO:0000256" key="1">
    <source>
        <dbReference type="SAM" id="Phobius"/>
    </source>
</evidence>
<dbReference type="EMBL" id="BK067792">
    <property type="protein sequence ID" value="DBA52257.1"/>
    <property type="molecule type" value="Genomic_DNA"/>
</dbReference>
<protein>
    <submittedName>
        <fullName evidence="2">ORF50</fullName>
    </submittedName>
</protein>
<organism evidence="2">
    <name type="scientific">Nitrosopumilaceae spindle-shaped virus</name>
    <dbReference type="NCBI Taxonomy" id="3065433"/>
    <lineage>
        <taxon>Viruses</taxon>
    </lineage>
</organism>
<reference evidence="2" key="1">
    <citation type="journal article" date="2024" name="Environ. Microbiol. Rep.">
        <title>Hiding in plain sight: The discovery of complete genomes of 11 hypothetical spindle-shaped viruses that putatively infect mesophilic ammonia-oxidizing archaea.</title>
        <authorList>
            <person name="Ni Y."/>
            <person name="Xu T."/>
            <person name="Yan S."/>
            <person name="Chen L."/>
            <person name="Wang Y."/>
        </authorList>
    </citation>
    <scope>NUCLEOTIDE SEQUENCE</scope>
    <source>
        <strain evidence="2">NYM1</strain>
    </source>
</reference>
<feature type="transmembrane region" description="Helical" evidence="1">
    <location>
        <begin position="12"/>
        <end position="30"/>
    </location>
</feature>
<feature type="transmembrane region" description="Helical" evidence="1">
    <location>
        <begin position="50"/>
        <end position="68"/>
    </location>
</feature>
<keyword evidence="1" id="KW-1133">Transmembrane helix</keyword>
<keyword evidence="1" id="KW-0472">Membrane</keyword>
<name>A0AAT9J7M0_9VIRU</name>